<organism evidence="2 3">
    <name type="scientific">Flavipsychrobacter stenotrophus</name>
    <dbReference type="NCBI Taxonomy" id="2077091"/>
    <lineage>
        <taxon>Bacteria</taxon>
        <taxon>Pseudomonadati</taxon>
        <taxon>Bacteroidota</taxon>
        <taxon>Chitinophagia</taxon>
        <taxon>Chitinophagales</taxon>
        <taxon>Chitinophagaceae</taxon>
        <taxon>Flavipsychrobacter</taxon>
    </lineage>
</organism>
<dbReference type="Proteomes" id="UP000239872">
    <property type="component" value="Unassembled WGS sequence"/>
</dbReference>
<sequence>MHFMCCFFYTLVHKHQLMGRIPINIIKYTEEDTLYKKAQTNFQLVIIDDLKGWNRCYTSNLQELTNFRNEISVVIESLSLSENLNISVELAKRIEKTNLNDEICISCTHKKSRSCVTCLEELQSPLERKLYAKLLDAKVYFEVQYPMNKVGKKASLIDDTQNDLRLKYRDLLTQVDFFLPNKNPICVYTDGHTYHERTEEQAKRDRSIDRKLQELGFVVLRFTGKEINESLSMVVNQVMKLVEMKN</sequence>
<proteinExistence type="predicted"/>
<evidence type="ECO:0000313" key="3">
    <source>
        <dbReference type="Proteomes" id="UP000239872"/>
    </source>
</evidence>
<dbReference type="Pfam" id="PF04480">
    <property type="entry name" value="DUF559"/>
    <property type="match status" value="1"/>
</dbReference>
<name>A0A2S7SS87_9BACT</name>
<dbReference type="AlphaFoldDB" id="A0A2S7SS87"/>
<keyword evidence="3" id="KW-1185">Reference proteome</keyword>
<evidence type="ECO:0000259" key="1">
    <source>
        <dbReference type="Pfam" id="PF04480"/>
    </source>
</evidence>
<comment type="caution">
    <text evidence="2">The sequence shown here is derived from an EMBL/GenBank/DDBJ whole genome shotgun (WGS) entry which is preliminary data.</text>
</comment>
<evidence type="ECO:0000313" key="2">
    <source>
        <dbReference type="EMBL" id="PQJ09773.1"/>
    </source>
</evidence>
<reference evidence="2 3" key="1">
    <citation type="submission" date="2018-01" db="EMBL/GenBank/DDBJ databases">
        <title>A novel member of the phylum Bacteroidetes isolated from glacier ice.</title>
        <authorList>
            <person name="Liu Q."/>
            <person name="Xin Y.-H."/>
        </authorList>
    </citation>
    <scope>NUCLEOTIDE SEQUENCE [LARGE SCALE GENOMIC DNA]</scope>
    <source>
        <strain evidence="2 3">RB1R16</strain>
    </source>
</reference>
<feature type="domain" description="DUF559" evidence="1">
    <location>
        <begin position="175"/>
        <end position="242"/>
    </location>
</feature>
<dbReference type="InterPro" id="IPR007569">
    <property type="entry name" value="DUF559"/>
</dbReference>
<dbReference type="SUPFAM" id="SSF52980">
    <property type="entry name" value="Restriction endonuclease-like"/>
    <property type="match status" value="1"/>
</dbReference>
<dbReference type="EMBL" id="PPSL01000005">
    <property type="protein sequence ID" value="PQJ09773.1"/>
    <property type="molecule type" value="Genomic_DNA"/>
</dbReference>
<gene>
    <name evidence="2" type="ORF">CJD36_017755</name>
</gene>
<dbReference type="InterPro" id="IPR011335">
    <property type="entry name" value="Restrct_endonuc-II-like"/>
</dbReference>
<accession>A0A2S7SS87</accession>
<protein>
    <recommendedName>
        <fullName evidence="1">DUF559 domain-containing protein</fullName>
    </recommendedName>
</protein>
<dbReference type="Gene3D" id="3.40.960.10">
    <property type="entry name" value="VSR Endonuclease"/>
    <property type="match status" value="1"/>
</dbReference>